<evidence type="ECO:0000313" key="2">
    <source>
        <dbReference type="Proteomes" id="UP000246740"/>
    </source>
</evidence>
<dbReference type="EMBL" id="KZ819192">
    <property type="protein sequence ID" value="PWZ00478.1"/>
    <property type="molecule type" value="Genomic_DNA"/>
</dbReference>
<gene>
    <name evidence="1" type="ORF">BCV70DRAFT_96211</name>
</gene>
<accession>A0A317XRG3</accession>
<proteinExistence type="predicted"/>
<name>A0A317XRG3_9BASI</name>
<protein>
    <submittedName>
        <fullName evidence="1">Uncharacterized protein</fullName>
    </submittedName>
</protein>
<reference evidence="1 2" key="1">
    <citation type="journal article" date="2018" name="Mol. Biol. Evol.">
        <title>Broad Genomic Sampling Reveals a Smut Pathogenic Ancestry of the Fungal Clade Ustilaginomycotina.</title>
        <authorList>
            <person name="Kijpornyongpan T."/>
            <person name="Mondo S.J."/>
            <person name="Barry K."/>
            <person name="Sandor L."/>
            <person name="Lee J."/>
            <person name="Lipzen A."/>
            <person name="Pangilinan J."/>
            <person name="LaButti K."/>
            <person name="Hainaut M."/>
            <person name="Henrissat B."/>
            <person name="Grigoriev I.V."/>
            <person name="Spatafora J.W."/>
            <person name="Aime M.C."/>
        </authorList>
    </citation>
    <scope>NUCLEOTIDE SEQUENCE [LARGE SCALE GENOMIC DNA]</scope>
    <source>
        <strain evidence="1 2">MCA 3645</strain>
    </source>
</reference>
<dbReference type="InParanoid" id="A0A317XRG3"/>
<keyword evidence="2" id="KW-1185">Reference proteome</keyword>
<sequence>MHYNGLSSVCVTLDITLPCLALPCLGLVWGWYWRDSCTLLAFAGIGKSCPTVPPFRVPGAGSAFGGSVLGGRRLASPILLFSAVERVVGAVLERALSLSLSLSLSGLASRNDPTQPPLYTVVEVLNRGLRSVPTSGAHNDALVSSAALGLPELLVTCRRLPHAASRDQRPETEIMIVNVIERYFRFLE</sequence>
<dbReference type="Proteomes" id="UP000246740">
    <property type="component" value="Unassembled WGS sequence"/>
</dbReference>
<evidence type="ECO:0000313" key="1">
    <source>
        <dbReference type="EMBL" id="PWZ00478.1"/>
    </source>
</evidence>
<dbReference type="AlphaFoldDB" id="A0A317XRG3"/>
<organism evidence="1 2">
    <name type="scientific">Testicularia cyperi</name>
    <dbReference type="NCBI Taxonomy" id="1882483"/>
    <lineage>
        <taxon>Eukaryota</taxon>
        <taxon>Fungi</taxon>
        <taxon>Dikarya</taxon>
        <taxon>Basidiomycota</taxon>
        <taxon>Ustilaginomycotina</taxon>
        <taxon>Ustilaginomycetes</taxon>
        <taxon>Ustilaginales</taxon>
        <taxon>Anthracoideaceae</taxon>
        <taxon>Testicularia</taxon>
    </lineage>
</organism>